<dbReference type="PANTHER" id="PTHR12110">
    <property type="entry name" value="HYDROXYPYRUVATE ISOMERASE"/>
    <property type="match status" value="1"/>
</dbReference>
<protein>
    <submittedName>
        <fullName evidence="2">Myo-inositol catabolism protein IolH</fullName>
    </submittedName>
</protein>
<evidence type="ECO:0000259" key="1">
    <source>
        <dbReference type="Pfam" id="PF01261"/>
    </source>
</evidence>
<dbReference type="InterPro" id="IPR036237">
    <property type="entry name" value="Xyl_isomerase-like_sf"/>
</dbReference>
<organism evidence="2 3">
    <name type="scientific">Delftia lacustris</name>
    <dbReference type="NCBI Taxonomy" id="558537"/>
    <lineage>
        <taxon>Bacteria</taxon>
        <taxon>Pseudomonadati</taxon>
        <taxon>Pseudomonadota</taxon>
        <taxon>Betaproteobacteria</taxon>
        <taxon>Burkholderiales</taxon>
        <taxon>Comamonadaceae</taxon>
        <taxon>Delftia</taxon>
    </lineage>
</organism>
<dbReference type="EMBL" id="FNPE01000025">
    <property type="protein sequence ID" value="SDZ44674.1"/>
    <property type="molecule type" value="Genomic_DNA"/>
</dbReference>
<dbReference type="Pfam" id="PF01261">
    <property type="entry name" value="AP_endonuc_2"/>
    <property type="match status" value="1"/>
</dbReference>
<feature type="domain" description="Xylose isomerase-like TIM barrel" evidence="1">
    <location>
        <begin position="20"/>
        <end position="288"/>
    </location>
</feature>
<evidence type="ECO:0000313" key="2">
    <source>
        <dbReference type="EMBL" id="SDZ44674.1"/>
    </source>
</evidence>
<dbReference type="Gene3D" id="3.20.20.150">
    <property type="entry name" value="Divalent-metal-dependent TIM barrel enzymes"/>
    <property type="match status" value="1"/>
</dbReference>
<dbReference type="GeneID" id="94693283"/>
<name>A0A1H3T397_9BURK</name>
<dbReference type="Proteomes" id="UP000183417">
    <property type="component" value="Unassembled WGS sequence"/>
</dbReference>
<accession>A0A1H3T397</accession>
<dbReference type="SUPFAM" id="SSF51658">
    <property type="entry name" value="Xylose isomerase-like"/>
    <property type="match status" value="1"/>
</dbReference>
<dbReference type="RefSeq" id="WP_016449900.1">
    <property type="nucleotide sequence ID" value="NZ_CP141274.1"/>
</dbReference>
<reference evidence="2 3" key="1">
    <citation type="submission" date="2016-10" db="EMBL/GenBank/DDBJ databases">
        <authorList>
            <person name="de Groot N.N."/>
        </authorList>
    </citation>
    <scope>NUCLEOTIDE SEQUENCE [LARGE SCALE GENOMIC DNA]</scope>
    <source>
        <strain evidence="2 3">LMG 24775</strain>
    </source>
</reference>
<dbReference type="InterPro" id="IPR013022">
    <property type="entry name" value="Xyl_isomerase-like_TIM-brl"/>
</dbReference>
<dbReference type="AlphaFoldDB" id="A0A1H3T397"/>
<dbReference type="InterPro" id="IPR050312">
    <property type="entry name" value="IolE/XylAMocC-like"/>
</dbReference>
<proteinExistence type="predicted"/>
<gene>
    <name evidence="2" type="ORF">SAMN05421547_12516</name>
</gene>
<sequence>MKIALDPYMIRHEPLDRLPQAVAELGYAHIELSPRSDFLDWWVMPRATKERMAAFRQAMRASGVALASLQPMYRWASPFEDERQWAMRCWKKAIEVAIEMECALMVSEFGRGASPERSVNGPAGANPKEMCEAAWFRSMDELLPILEREGITLSVEPHPEDWIEQLQPAMDIVRNMGSKALRLSYIAPHTFHYGGDMAAMLREAAPLLAHVRVADTFDHRKSSQLRYIVNPPGSHHIRVHQHLDMGQGEIDWDLFFGTLGSAGFDGVLSSCVFAWEERAAESSRFMRQQIQQQLERHFPDRFAPLTTASHPSPGP</sequence>
<evidence type="ECO:0000313" key="3">
    <source>
        <dbReference type="Proteomes" id="UP000183417"/>
    </source>
</evidence>
<dbReference type="PANTHER" id="PTHR12110:SF21">
    <property type="entry name" value="XYLOSE ISOMERASE-LIKE TIM BARREL DOMAIN-CONTAINING PROTEIN"/>
    <property type="match status" value="1"/>
</dbReference>